<dbReference type="InterPro" id="IPR003731">
    <property type="entry name" value="Di-Nase_FeMo-co_biosynth"/>
</dbReference>
<accession>A0ABS0BZ91</accession>
<keyword evidence="1" id="KW-0535">Nitrogen fixation</keyword>
<dbReference type="Gene3D" id="3.30.420.130">
    <property type="entry name" value="Dinitrogenase iron-molybdenum cofactor biosynthesis domain"/>
    <property type="match status" value="1"/>
</dbReference>
<proteinExistence type="predicted"/>
<evidence type="ECO:0000313" key="3">
    <source>
        <dbReference type="EMBL" id="MBF6059112.1"/>
    </source>
</evidence>
<keyword evidence="4" id="KW-1185">Reference proteome</keyword>
<evidence type="ECO:0000259" key="2">
    <source>
        <dbReference type="Pfam" id="PF02579"/>
    </source>
</evidence>
<name>A0ABS0BZ91_9GAMM</name>
<sequence length="111" mass="11934">MKIAITSPNAKTVSGHAGKCPGYLVFDVEDGQIVSQTHIKLGKEQVFRNFSGSLSATPEHPLNGIQGFISQSMGDGLIKRLLSDGIQVQVTEQNLPENALKEFLTAHQSVS</sequence>
<evidence type="ECO:0000313" key="4">
    <source>
        <dbReference type="Proteomes" id="UP001193680"/>
    </source>
</evidence>
<dbReference type="InterPro" id="IPR036105">
    <property type="entry name" value="DiNase_FeMo-co_biosyn_sf"/>
</dbReference>
<reference evidence="3 4" key="1">
    <citation type="submission" date="2020-06" db="EMBL/GenBank/DDBJ databases">
        <authorList>
            <person name="Scott K."/>
        </authorList>
    </citation>
    <scope>NUCLEOTIDE SEQUENCE [LARGE SCALE GENOMIC DNA]</scope>
    <source>
        <strain evidence="3 4">HH1</strain>
    </source>
</reference>
<dbReference type="RefSeq" id="WP_185979274.1">
    <property type="nucleotide sequence ID" value="NZ_JACBGI020000044.1"/>
</dbReference>
<comment type="caution">
    <text evidence="3">The sequence shown here is derived from an EMBL/GenBank/DDBJ whole genome shotgun (WGS) entry which is preliminary data.</text>
</comment>
<dbReference type="Pfam" id="PF02579">
    <property type="entry name" value="Nitro_FeMo-Co"/>
    <property type="match status" value="1"/>
</dbReference>
<gene>
    <name evidence="3" type="ORF">H8792_012220</name>
</gene>
<reference evidence="3 4" key="2">
    <citation type="submission" date="2020-11" db="EMBL/GenBank/DDBJ databases">
        <title>Sulfur oxidizing isolate from Hospital Hole Sinkhole.</title>
        <authorList>
            <person name="Scott K.M."/>
        </authorList>
    </citation>
    <scope>NUCLEOTIDE SEQUENCE [LARGE SCALE GENOMIC DNA]</scope>
    <source>
        <strain evidence="3 4">HH1</strain>
    </source>
</reference>
<dbReference type="EMBL" id="JACBGI020000044">
    <property type="protein sequence ID" value="MBF6059112.1"/>
    <property type="molecule type" value="Genomic_DNA"/>
</dbReference>
<organism evidence="3 4">
    <name type="scientific">Thiomicrorhabdus heinhorstiae</name>
    <dbReference type="NCBI Taxonomy" id="2748010"/>
    <lineage>
        <taxon>Bacteria</taxon>
        <taxon>Pseudomonadati</taxon>
        <taxon>Pseudomonadota</taxon>
        <taxon>Gammaproteobacteria</taxon>
        <taxon>Thiotrichales</taxon>
        <taxon>Piscirickettsiaceae</taxon>
        <taxon>Thiomicrorhabdus</taxon>
    </lineage>
</organism>
<protein>
    <submittedName>
        <fullName evidence="3">Nitrogen fixation protein</fullName>
    </submittedName>
</protein>
<feature type="domain" description="Dinitrogenase iron-molybdenum cofactor biosynthesis" evidence="2">
    <location>
        <begin position="11"/>
        <end position="104"/>
    </location>
</feature>
<evidence type="ECO:0000256" key="1">
    <source>
        <dbReference type="ARBA" id="ARBA00023231"/>
    </source>
</evidence>
<dbReference type="SUPFAM" id="SSF53146">
    <property type="entry name" value="Nitrogenase accessory factor-like"/>
    <property type="match status" value="1"/>
</dbReference>
<dbReference type="Proteomes" id="UP001193680">
    <property type="component" value="Unassembled WGS sequence"/>
</dbReference>